<feature type="coiled-coil region" evidence="1">
    <location>
        <begin position="133"/>
        <end position="174"/>
    </location>
</feature>
<gene>
    <name evidence="3" type="ORF">VNI00_006804</name>
</gene>
<keyword evidence="4" id="KW-1185">Reference proteome</keyword>
<feature type="region of interest" description="Disordered" evidence="2">
    <location>
        <begin position="577"/>
        <end position="601"/>
    </location>
</feature>
<feature type="compositionally biased region" description="Basic and acidic residues" evidence="2">
    <location>
        <begin position="579"/>
        <end position="591"/>
    </location>
</feature>
<dbReference type="EMBL" id="JAYKXP010000021">
    <property type="protein sequence ID" value="KAK7047139.1"/>
    <property type="molecule type" value="Genomic_DNA"/>
</dbReference>
<organism evidence="3 4">
    <name type="scientific">Paramarasmius palmivorus</name>
    <dbReference type="NCBI Taxonomy" id="297713"/>
    <lineage>
        <taxon>Eukaryota</taxon>
        <taxon>Fungi</taxon>
        <taxon>Dikarya</taxon>
        <taxon>Basidiomycota</taxon>
        <taxon>Agaricomycotina</taxon>
        <taxon>Agaricomycetes</taxon>
        <taxon>Agaricomycetidae</taxon>
        <taxon>Agaricales</taxon>
        <taxon>Marasmiineae</taxon>
        <taxon>Marasmiaceae</taxon>
        <taxon>Paramarasmius</taxon>
    </lineage>
</organism>
<protein>
    <submittedName>
        <fullName evidence="3">Uncharacterized protein</fullName>
    </submittedName>
</protein>
<proteinExistence type="predicted"/>
<sequence>MSTPNTECYTAHTELTSPTLQSISLPGTIAAVHLERGHASQDFAIDHLNHIEPSAADLHYIEARMILQNSKNLEELRTLAFRFSEANLSLEDKVFDLEASQVTLAKQLKDSRAELEKVKIDDESILVAKNKKIAQLASLAKKEETRAQQLDSEAKALGREVNESRVRIHELETKFNELNTHYIAEVRRSQFLAGELAELEATARHGERPLVRAKREAEKKEMETLIRGYEGALAAALETVAHLDQERKKMRYISGYPKMQASTAAARKSRPVSQPFMNCPISTLLGHSQRHCCTMGAMATSLFVEGYKGQKVTSWKLVHDLGPLCSPFGIMIEEIRSQAASVESEHGSEVADHSLSDENDVSYDSERENDSISLFSFGSSVITTSTTDTSSSIETKLDLLICDMASLTIRGILSETDGAELEEAQNSVFSLRVDALEALHKEERALIGKVHILESKLASLLQEKRTLERSNWSNAALLVKKETEILNLRYAVSRYMCELEDARQLADERGACLKEILNLGRAARVELLQKIDALHAREKRRRDGEEASRAFITMPPGTLKHSELSETAVEPLPEAYALKAKDGRPDNEMFHVRKQNRRHSR</sequence>
<feature type="compositionally biased region" description="Basic and acidic residues" evidence="2">
    <location>
        <begin position="343"/>
        <end position="356"/>
    </location>
</feature>
<accession>A0AAW0D726</accession>
<comment type="caution">
    <text evidence="3">The sequence shown here is derived from an EMBL/GenBank/DDBJ whole genome shotgun (WGS) entry which is preliminary data.</text>
</comment>
<dbReference type="Proteomes" id="UP001383192">
    <property type="component" value="Unassembled WGS sequence"/>
</dbReference>
<evidence type="ECO:0000256" key="1">
    <source>
        <dbReference type="SAM" id="Coils"/>
    </source>
</evidence>
<reference evidence="3 4" key="1">
    <citation type="submission" date="2024-01" db="EMBL/GenBank/DDBJ databases">
        <title>A draft genome for a cacao thread blight-causing isolate of Paramarasmius palmivorus.</title>
        <authorList>
            <person name="Baruah I.K."/>
            <person name="Bukari Y."/>
            <person name="Amoako-Attah I."/>
            <person name="Meinhardt L.W."/>
            <person name="Bailey B.A."/>
            <person name="Cohen S.P."/>
        </authorList>
    </citation>
    <scope>NUCLEOTIDE SEQUENCE [LARGE SCALE GENOMIC DNA]</scope>
    <source>
        <strain evidence="3 4">GH-12</strain>
    </source>
</reference>
<feature type="compositionally biased region" description="Basic residues" evidence="2">
    <location>
        <begin position="592"/>
        <end position="601"/>
    </location>
</feature>
<evidence type="ECO:0000313" key="4">
    <source>
        <dbReference type="Proteomes" id="UP001383192"/>
    </source>
</evidence>
<evidence type="ECO:0000256" key="2">
    <source>
        <dbReference type="SAM" id="MobiDB-lite"/>
    </source>
</evidence>
<keyword evidence="1" id="KW-0175">Coiled coil</keyword>
<dbReference type="AlphaFoldDB" id="A0AAW0D726"/>
<name>A0AAW0D726_9AGAR</name>
<evidence type="ECO:0000313" key="3">
    <source>
        <dbReference type="EMBL" id="KAK7047139.1"/>
    </source>
</evidence>
<feature type="region of interest" description="Disordered" evidence="2">
    <location>
        <begin position="341"/>
        <end position="365"/>
    </location>
</feature>